<dbReference type="OrthoDB" id="6150900at2759"/>
<evidence type="ECO:0000313" key="6">
    <source>
        <dbReference type="Proteomes" id="UP000276133"/>
    </source>
</evidence>
<dbReference type="GO" id="GO:0006508">
    <property type="term" value="P:proteolysis"/>
    <property type="evidence" value="ECO:0007669"/>
    <property type="project" value="InterPro"/>
</dbReference>
<dbReference type="InterPro" id="IPR022684">
    <property type="entry name" value="Calpain_cysteine_protease"/>
</dbReference>
<reference evidence="5 6" key="1">
    <citation type="journal article" date="2018" name="Sci. Rep.">
        <title>Genomic signatures of local adaptation to the degree of environmental predictability in rotifers.</title>
        <authorList>
            <person name="Franch-Gras L."/>
            <person name="Hahn C."/>
            <person name="Garcia-Roger E.M."/>
            <person name="Carmona M.J."/>
            <person name="Serra M."/>
            <person name="Gomez A."/>
        </authorList>
    </citation>
    <scope>NUCLEOTIDE SEQUENCE [LARGE SCALE GENOMIC DNA]</scope>
    <source>
        <strain evidence="5">HYR1</strain>
    </source>
</reference>
<accession>A0A3M7QQ82</accession>
<feature type="active site" evidence="2">
    <location>
        <position position="98"/>
    </location>
</feature>
<protein>
    <submittedName>
        <fullName evidence="5">Calpain clp-1</fullName>
    </submittedName>
</protein>
<comment type="caution">
    <text evidence="5">The sequence shown here is derived from an EMBL/GenBank/DDBJ whole genome shotgun (WGS) entry which is preliminary data.</text>
</comment>
<feature type="domain" description="Calpain catalytic" evidence="4">
    <location>
        <begin position="87"/>
        <end position="178"/>
    </location>
</feature>
<dbReference type="PANTHER" id="PTHR10183">
    <property type="entry name" value="CALPAIN"/>
    <property type="match status" value="1"/>
</dbReference>
<comment type="similarity">
    <text evidence="1">Belongs to the peptidase C2 family.</text>
</comment>
<evidence type="ECO:0000313" key="5">
    <source>
        <dbReference type="EMBL" id="RNA13510.1"/>
    </source>
</evidence>
<organism evidence="5 6">
    <name type="scientific">Brachionus plicatilis</name>
    <name type="common">Marine rotifer</name>
    <name type="synonym">Brachionus muelleri</name>
    <dbReference type="NCBI Taxonomy" id="10195"/>
    <lineage>
        <taxon>Eukaryota</taxon>
        <taxon>Metazoa</taxon>
        <taxon>Spiralia</taxon>
        <taxon>Gnathifera</taxon>
        <taxon>Rotifera</taxon>
        <taxon>Eurotatoria</taxon>
        <taxon>Monogononta</taxon>
        <taxon>Pseudotrocha</taxon>
        <taxon>Ploima</taxon>
        <taxon>Brachionidae</taxon>
        <taxon>Brachionus</taxon>
    </lineage>
</organism>
<dbReference type="SUPFAM" id="SSF54001">
    <property type="entry name" value="Cysteine proteinases"/>
    <property type="match status" value="1"/>
</dbReference>
<sequence length="211" mass="24349">MFVRWFGTVRVGRWFGSAGTVSTVGLVQFGKFRWYGWYGSARTADTVRLVQLVRLVRFGAAVGSVLGRDPRGHVVFEIPTADPNVREARLPSGLVRGHAYTLTKVEEYDGNKLLRIRNPWGNEVEWNGAWSDNSSEWESLSESDRLDAGLIKVFDGEFWMCFEDFLEHWDSLQICHMTPESFSENLLENESDNNNLEWHCTYFQSEWIRGK</sequence>
<keyword evidence="6" id="KW-1185">Reference proteome</keyword>
<feature type="active site" evidence="2">
    <location>
        <position position="118"/>
    </location>
</feature>
<evidence type="ECO:0000256" key="3">
    <source>
        <dbReference type="PROSITE-ProRule" id="PRU00239"/>
    </source>
</evidence>
<dbReference type="EMBL" id="REGN01005390">
    <property type="protein sequence ID" value="RNA13510.1"/>
    <property type="molecule type" value="Genomic_DNA"/>
</dbReference>
<dbReference type="GO" id="GO:0004198">
    <property type="term" value="F:calcium-dependent cysteine-type endopeptidase activity"/>
    <property type="evidence" value="ECO:0007669"/>
    <property type="project" value="InterPro"/>
</dbReference>
<dbReference type="InterPro" id="IPR038765">
    <property type="entry name" value="Papain-like_cys_pep_sf"/>
</dbReference>
<gene>
    <name evidence="5" type="ORF">BpHYR1_048261</name>
</gene>
<dbReference type="FunFam" id="3.90.70.10:FF:000114">
    <property type="entry name" value="Calpain a"/>
    <property type="match status" value="1"/>
</dbReference>
<dbReference type="STRING" id="10195.A0A3M7QQ82"/>
<proteinExistence type="inferred from homology"/>
<dbReference type="AlphaFoldDB" id="A0A3M7QQ82"/>
<dbReference type="Proteomes" id="UP000276133">
    <property type="component" value="Unassembled WGS sequence"/>
</dbReference>
<evidence type="ECO:0000256" key="2">
    <source>
        <dbReference type="PIRSR" id="PIRSR622684-1"/>
    </source>
</evidence>
<dbReference type="PANTHER" id="PTHR10183:SF433">
    <property type="entry name" value="CALPAIN-A-RELATED"/>
    <property type="match status" value="1"/>
</dbReference>
<feature type="non-terminal residue" evidence="5">
    <location>
        <position position="211"/>
    </location>
</feature>
<dbReference type="PROSITE" id="PS50203">
    <property type="entry name" value="CALPAIN_CAT"/>
    <property type="match status" value="1"/>
</dbReference>
<dbReference type="InterPro" id="IPR001300">
    <property type="entry name" value="Peptidase_C2_calpain_cat"/>
</dbReference>
<dbReference type="SMART" id="SM00230">
    <property type="entry name" value="CysPc"/>
    <property type="match status" value="1"/>
</dbReference>
<name>A0A3M7QQ82_BRAPC</name>
<evidence type="ECO:0000256" key="1">
    <source>
        <dbReference type="ARBA" id="ARBA00007623"/>
    </source>
</evidence>
<evidence type="ECO:0000259" key="4">
    <source>
        <dbReference type="PROSITE" id="PS50203"/>
    </source>
</evidence>
<dbReference type="Gene3D" id="3.90.70.10">
    <property type="entry name" value="Cysteine proteinases"/>
    <property type="match status" value="1"/>
</dbReference>
<comment type="caution">
    <text evidence="3">Lacks conserved residue(s) required for the propagation of feature annotation.</text>
</comment>
<dbReference type="Pfam" id="PF00648">
    <property type="entry name" value="Peptidase_C2"/>
    <property type="match status" value="1"/>
</dbReference>
<dbReference type="GO" id="GO:0005737">
    <property type="term" value="C:cytoplasm"/>
    <property type="evidence" value="ECO:0007669"/>
    <property type="project" value="TreeGrafter"/>
</dbReference>